<keyword evidence="3" id="KW-1185">Reference proteome</keyword>
<evidence type="ECO:0000313" key="3">
    <source>
        <dbReference type="Proteomes" id="UP000593571"/>
    </source>
</evidence>
<dbReference type="AlphaFoldDB" id="A0A7J8BRA2"/>
<reference evidence="2 3" key="1">
    <citation type="journal article" date="2020" name="Nature">
        <title>Six reference-quality genomes reveal evolution of bat adaptations.</title>
        <authorList>
            <person name="Jebb D."/>
            <person name="Huang Z."/>
            <person name="Pippel M."/>
            <person name="Hughes G.M."/>
            <person name="Lavrichenko K."/>
            <person name="Devanna P."/>
            <person name="Winkler S."/>
            <person name="Jermiin L.S."/>
            <person name="Skirmuntt E.C."/>
            <person name="Katzourakis A."/>
            <person name="Burkitt-Gray L."/>
            <person name="Ray D.A."/>
            <person name="Sullivan K.A.M."/>
            <person name="Roscito J.G."/>
            <person name="Kirilenko B.M."/>
            <person name="Davalos L.M."/>
            <person name="Corthals A.P."/>
            <person name="Power M.L."/>
            <person name="Jones G."/>
            <person name="Ransome R.D."/>
            <person name="Dechmann D.K.N."/>
            <person name="Locatelli A.G."/>
            <person name="Puechmaille S.J."/>
            <person name="Fedrigo O."/>
            <person name="Jarvis E.D."/>
            <person name="Hiller M."/>
            <person name="Vernes S.C."/>
            <person name="Myers E.W."/>
            <person name="Teeling E.C."/>
        </authorList>
    </citation>
    <scope>NUCLEOTIDE SEQUENCE [LARGE SCALE GENOMIC DNA]</scope>
    <source>
        <strain evidence="2">MRouAeg1</strain>
        <tissue evidence="2">Muscle</tissue>
    </source>
</reference>
<feature type="region of interest" description="Disordered" evidence="1">
    <location>
        <begin position="65"/>
        <end position="120"/>
    </location>
</feature>
<organism evidence="2 3">
    <name type="scientific">Rousettus aegyptiacus</name>
    <name type="common">Egyptian fruit bat</name>
    <name type="synonym">Pteropus aegyptiacus</name>
    <dbReference type="NCBI Taxonomy" id="9407"/>
    <lineage>
        <taxon>Eukaryota</taxon>
        <taxon>Metazoa</taxon>
        <taxon>Chordata</taxon>
        <taxon>Craniata</taxon>
        <taxon>Vertebrata</taxon>
        <taxon>Euteleostomi</taxon>
        <taxon>Mammalia</taxon>
        <taxon>Eutheria</taxon>
        <taxon>Laurasiatheria</taxon>
        <taxon>Chiroptera</taxon>
        <taxon>Yinpterochiroptera</taxon>
        <taxon>Pteropodoidea</taxon>
        <taxon>Pteropodidae</taxon>
        <taxon>Rousettinae</taxon>
        <taxon>Rousettus</taxon>
    </lineage>
</organism>
<comment type="caution">
    <text evidence="2">The sequence shown here is derived from an EMBL/GenBank/DDBJ whole genome shotgun (WGS) entry which is preliminary data.</text>
</comment>
<accession>A0A7J8BRA2</accession>
<dbReference type="EMBL" id="JACASE010000016">
    <property type="protein sequence ID" value="KAF6401393.1"/>
    <property type="molecule type" value="Genomic_DNA"/>
</dbReference>
<evidence type="ECO:0000313" key="2">
    <source>
        <dbReference type="EMBL" id="KAF6401393.1"/>
    </source>
</evidence>
<dbReference type="Proteomes" id="UP000593571">
    <property type="component" value="Unassembled WGS sequence"/>
</dbReference>
<feature type="compositionally biased region" description="Basic and acidic residues" evidence="1">
    <location>
        <begin position="29"/>
        <end position="38"/>
    </location>
</feature>
<name>A0A7J8BRA2_ROUAE</name>
<sequence length="120" mass="12971">MSFATEFVPHSLLRPALHSLTAILAAGDRQGRHPRGTETHSSPAAQRLPADRCVLSVRALLSLLTHRQPPRSDRRGQDAALTHRRPHGGAVTVPVWSVSARTGTREPALRGAHPRCSPST</sequence>
<proteinExistence type="predicted"/>
<feature type="region of interest" description="Disordered" evidence="1">
    <location>
        <begin position="25"/>
        <end position="49"/>
    </location>
</feature>
<evidence type="ECO:0000256" key="1">
    <source>
        <dbReference type="SAM" id="MobiDB-lite"/>
    </source>
</evidence>
<gene>
    <name evidence="2" type="ORF">HJG63_009503</name>
</gene>
<protein>
    <submittedName>
        <fullName evidence="2">Uncharacterized protein</fullName>
    </submittedName>
</protein>